<keyword evidence="4" id="KW-1185">Reference proteome</keyword>
<dbReference type="OrthoDB" id="5402392at2759"/>
<evidence type="ECO:0000256" key="1">
    <source>
        <dbReference type="SAM" id="Coils"/>
    </source>
</evidence>
<evidence type="ECO:0000313" key="3">
    <source>
        <dbReference type="EMBL" id="KAF1975794.1"/>
    </source>
</evidence>
<dbReference type="Proteomes" id="UP000800036">
    <property type="component" value="Unassembled WGS sequence"/>
</dbReference>
<reference evidence="3" key="1">
    <citation type="journal article" date="2020" name="Stud. Mycol.">
        <title>101 Dothideomycetes genomes: a test case for predicting lifestyles and emergence of pathogens.</title>
        <authorList>
            <person name="Haridas S."/>
            <person name="Albert R."/>
            <person name="Binder M."/>
            <person name="Bloem J."/>
            <person name="Labutti K."/>
            <person name="Salamov A."/>
            <person name="Andreopoulos B."/>
            <person name="Baker S."/>
            <person name="Barry K."/>
            <person name="Bills G."/>
            <person name="Bluhm B."/>
            <person name="Cannon C."/>
            <person name="Castanera R."/>
            <person name="Culley D."/>
            <person name="Daum C."/>
            <person name="Ezra D."/>
            <person name="Gonzalez J."/>
            <person name="Henrissat B."/>
            <person name="Kuo A."/>
            <person name="Liang C."/>
            <person name="Lipzen A."/>
            <person name="Lutzoni F."/>
            <person name="Magnuson J."/>
            <person name="Mondo S."/>
            <person name="Nolan M."/>
            <person name="Ohm R."/>
            <person name="Pangilinan J."/>
            <person name="Park H.-J."/>
            <person name="Ramirez L."/>
            <person name="Alfaro M."/>
            <person name="Sun H."/>
            <person name="Tritt A."/>
            <person name="Yoshinaga Y."/>
            <person name="Zwiers L.-H."/>
            <person name="Turgeon B."/>
            <person name="Goodwin S."/>
            <person name="Spatafora J."/>
            <person name="Crous P."/>
            <person name="Grigoriev I."/>
        </authorList>
    </citation>
    <scope>NUCLEOTIDE SEQUENCE</scope>
    <source>
        <strain evidence="3">CBS 107.79</strain>
    </source>
</reference>
<organism evidence="3 4">
    <name type="scientific">Bimuria novae-zelandiae CBS 107.79</name>
    <dbReference type="NCBI Taxonomy" id="1447943"/>
    <lineage>
        <taxon>Eukaryota</taxon>
        <taxon>Fungi</taxon>
        <taxon>Dikarya</taxon>
        <taxon>Ascomycota</taxon>
        <taxon>Pezizomycotina</taxon>
        <taxon>Dothideomycetes</taxon>
        <taxon>Pleosporomycetidae</taxon>
        <taxon>Pleosporales</taxon>
        <taxon>Massarineae</taxon>
        <taxon>Didymosphaeriaceae</taxon>
        <taxon>Bimuria</taxon>
    </lineage>
</organism>
<proteinExistence type="predicted"/>
<gene>
    <name evidence="3" type="ORF">BU23DRAFT_67657</name>
</gene>
<evidence type="ECO:0000313" key="4">
    <source>
        <dbReference type="Proteomes" id="UP000800036"/>
    </source>
</evidence>
<sequence length="440" mass="48946">MPVPDIDRALSPYIKSREEALRIRRTLSKYLSASLRPVNAATQNQHLNHEVPQGLAAAGTNPPGLKGTRGTYLDAIRSHKAAQTKLARLQSSLDELQQRHVIESPVNDAQQNDEVMQSYITLLRQRRRFTELEIVHRSLEGLLNVNPVEGLQDIRDMVKNTIGEQPSLPAERLEALANDEANDSSMLKLKREVLEARSRMERARATRSELHSASRDVPGLDVQVYALARAREEMVEWMQSELAKLEEESGFLEDASPVKRPVPIASEQDLASSESQIQDRYTQYTTSRLAAIEKYQSFQRSPAMGSAQTDNNADDAGSTAQNVGKPGSKVHISALLPQLPHLTRNHTNERLMLLQAVYLQTQLSTADAEISDSIARLADESHILPSGSRGVEPWGRTVVDLDARNAKSVKERLQKSRSEITNTTTIVDLCSLQSKVLDSN</sequence>
<dbReference type="EMBL" id="ML976669">
    <property type="protein sequence ID" value="KAF1975794.1"/>
    <property type="molecule type" value="Genomic_DNA"/>
</dbReference>
<keyword evidence="1" id="KW-0175">Coiled coil</keyword>
<protein>
    <submittedName>
        <fullName evidence="3">Uncharacterized protein</fullName>
    </submittedName>
</protein>
<accession>A0A6A5VF42</accession>
<name>A0A6A5VF42_9PLEO</name>
<dbReference type="AlphaFoldDB" id="A0A6A5VF42"/>
<feature type="coiled-coil region" evidence="1">
    <location>
        <begin position="186"/>
        <end position="255"/>
    </location>
</feature>
<feature type="compositionally biased region" description="Polar residues" evidence="2">
    <location>
        <begin position="300"/>
        <end position="311"/>
    </location>
</feature>
<evidence type="ECO:0000256" key="2">
    <source>
        <dbReference type="SAM" id="MobiDB-lite"/>
    </source>
</evidence>
<feature type="region of interest" description="Disordered" evidence="2">
    <location>
        <begin position="300"/>
        <end position="326"/>
    </location>
</feature>